<reference evidence="5" key="2">
    <citation type="submission" date="2025-08" db="UniProtKB">
        <authorList>
            <consortium name="Ensembl"/>
        </authorList>
    </citation>
    <scope>IDENTIFICATION</scope>
</reference>
<dbReference type="SMART" id="SM00409">
    <property type="entry name" value="IG"/>
    <property type="match status" value="1"/>
</dbReference>
<evidence type="ECO:0000256" key="3">
    <source>
        <dbReference type="SAM" id="SignalP"/>
    </source>
</evidence>
<accession>A0A7N4PM94</accession>
<protein>
    <recommendedName>
        <fullName evidence="4">Ig-like domain-containing protein</fullName>
    </recommendedName>
</protein>
<evidence type="ECO:0000256" key="2">
    <source>
        <dbReference type="SAM" id="MobiDB-lite"/>
    </source>
</evidence>
<dbReference type="InterPro" id="IPR003599">
    <property type="entry name" value="Ig_sub"/>
</dbReference>
<dbReference type="GO" id="GO:0009897">
    <property type="term" value="C:external side of plasma membrane"/>
    <property type="evidence" value="ECO:0007669"/>
    <property type="project" value="TreeGrafter"/>
</dbReference>
<dbReference type="InterPro" id="IPR007110">
    <property type="entry name" value="Ig-like_dom"/>
</dbReference>
<dbReference type="PANTHER" id="PTHR14334:SF1">
    <property type="entry name" value="B-CELL ANTIGEN RECEPTOR COMPLEX-ASSOCIATED PROTEIN ALPHA CHAIN"/>
    <property type="match status" value="1"/>
</dbReference>
<dbReference type="GO" id="GO:0019815">
    <property type="term" value="C:B cell receptor complex"/>
    <property type="evidence" value="ECO:0007669"/>
    <property type="project" value="TreeGrafter"/>
</dbReference>
<dbReference type="GO" id="GO:0030183">
    <property type="term" value="P:B cell differentiation"/>
    <property type="evidence" value="ECO:0007669"/>
    <property type="project" value="TreeGrafter"/>
</dbReference>
<dbReference type="SUPFAM" id="SSF48726">
    <property type="entry name" value="Immunoglobulin"/>
    <property type="match status" value="1"/>
</dbReference>
<evidence type="ECO:0000256" key="1">
    <source>
        <dbReference type="ARBA" id="ARBA00023319"/>
    </source>
</evidence>
<dbReference type="GO" id="GO:0050853">
    <property type="term" value="P:B cell receptor signaling pathway"/>
    <property type="evidence" value="ECO:0007669"/>
    <property type="project" value="TreeGrafter"/>
</dbReference>
<dbReference type="Proteomes" id="UP000007648">
    <property type="component" value="Unassembled WGS sequence"/>
</dbReference>
<sequence>MMSGLTPPSALLLISALSLGSQTRGLQLSPVPPSVTVPVGGTARLPCQHNGGRNATVTWWRIGLSKLFREPVERQPLPNGTLVVGGVSKSDGGMYQCRVSIGNRLQQESCGTYLRVRDPIPRPFLDMGEATKNRIITAEGIILLFCAVVPGTFLLFRELGERDPWPLPAFKSHGPGTMGLAPPPPPARLTPHFSPLQKLAEP</sequence>
<evidence type="ECO:0000313" key="6">
    <source>
        <dbReference type="Proteomes" id="UP000007648"/>
    </source>
</evidence>
<dbReference type="Gene3D" id="2.60.40.10">
    <property type="entry name" value="Immunoglobulins"/>
    <property type="match status" value="1"/>
</dbReference>
<gene>
    <name evidence="5" type="primary">CD79A</name>
</gene>
<organism evidence="5 6">
    <name type="scientific">Sarcophilus harrisii</name>
    <name type="common">Tasmanian devil</name>
    <name type="synonym">Sarcophilus laniarius</name>
    <dbReference type="NCBI Taxonomy" id="9305"/>
    <lineage>
        <taxon>Eukaryota</taxon>
        <taxon>Metazoa</taxon>
        <taxon>Chordata</taxon>
        <taxon>Craniata</taxon>
        <taxon>Vertebrata</taxon>
        <taxon>Euteleostomi</taxon>
        <taxon>Mammalia</taxon>
        <taxon>Metatheria</taxon>
        <taxon>Dasyuromorphia</taxon>
        <taxon>Dasyuridae</taxon>
        <taxon>Sarcophilus</taxon>
    </lineage>
</organism>
<dbReference type="SMART" id="SM00408">
    <property type="entry name" value="IGc2"/>
    <property type="match status" value="1"/>
</dbReference>
<dbReference type="PANTHER" id="PTHR14334">
    <property type="entry name" value="B-CELL ANTIGEN RECEPTOR COMPLEX-ASSOCIATED PROTEIN"/>
    <property type="match status" value="1"/>
</dbReference>
<dbReference type="InterPro" id="IPR013783">
    <property type="entry name" value="Ig-like_fold"/>
</dbReference>
<dbReference type="PROSITE" id="PS50835">
    <property type="entry name" value="IG_LIKE"/>
    <property type="match status" value="1"/>
</dbReference>
<evidence type="ECO:0000259" key="4">
    <source>
        <dbReference type="PROSITE" id="PS50835"/>
    </source>
</evidence>
<proteinExistence type="predicted"/>
<keyword evidence="6" id="KW-1185">Reference proteome</keyword>
<feature type="region of interest" description="Disordered" evidence="2">
    <location>
        <begin position="170"/>
        <end position="202"/>
    </location>
</feature>
<feature type="chain" id="PRO_5029692801" description="Ig-like domain-containing protein" evidence="3">
    <location>
        <begin position="26"/>
        <end position="202"/>
    </location>
</feature>
<dbReference type="AlphaFoldDB" id="A0A7N4PM94"/>
<evidence type="ECO:0000313" key="5">
    <source>
        <dbReference type="Ensembl" id="ENSSHAP00000039590.1"/>
    </source>
</evidence>
<dbReference type="Pfam" id="PF13927">
    <property type="entry name" value="Ig_3"/>
    <property type="match status" value="1"/>
</dbReference>
<keyword evidence="1" id="KW-0393">Immunoglobulin domain</keyword>
<dbReference type="CDD" id="cd00096">
    <property type="entry name" value="Ig"/>
    <property type="match status" value="1"/>
</dbReference>
<dbReference type="InParanoid" id="A0A7N4PM94"/>
<dbReference type="Ensembl" id="ENSSHAT00000027058.1">
    <property type="protein sequence ID" value="ENSSHAP00000039590.1"/>
    <property type="gene ID" value="ENSSHAG00000023118.1"/>
</dbReference>
<feature type="signal peptide" evidence="3">
    <location>
        <begin position="1"/>
        <end position="25"/>
    </location>
</feature>
<reference evidence="5 6" key="1">
    <citation type="journal article" date="2011" name="Proc. Natl. Acad. Sci. U.S.A.">
        <title>Genetic diversity and population structure of the endangered marsupial Sarcophilus harrisii (Tasmanian devil).</title>
        <authorList>
            <person name="Miller W."/>
            <person name="Hayes V.M."/>
            <person name="Ratan A."/>
            <person name="Petersen D.C."/>
            <person name="Wittekindt N.E."/>
            <person name="Miller J."/>
            <person name="Walenz B."/>
            <person name="Knight J."/>
            <person name="Qi J."/>
            <person name="Zhao F."/>
            <person name="Wang Q."/>
            <person name="Bedoya-Reina O.C."/>
            <person name="Katiyar N."/>
            <person name="Tomsho L.P."/>
            <person name="Kasson L.M."/>
            <person name="Hardie R.A."/>
            <person name="Woodbridge P."/>
            <person name="Tindall E.A."/>
            <person name="Bertelsen M.F."/>
            <person name="Dixon D."/>
            <person name="Pyecroft S."/>
            <person name="Helgen K.M."/>
            <person name="Lesk A.M."/>
            <person name="Pringle T.H."/>
            <person name="Patterson N."/>
            <person name="Zhang Y."/>
            <person name="Kreiss A."/>
            <person name="Woods G.M."/>
            <person name="Jones M.E."/>
            <person name="Schuster S.C."/>
        </authorList>
    </citation>
    <scope>NUCLEOTIDE SEQUENCE [LARGE SCALE GENOMIC DNA]</scope>
</reference>
<feature type="domain" description="Ig-like" evidence="4">
    <location>
        <begin position="8"/>
        <end position="100"/>
    </location>
</feature>
<keyword evidence="3" id="KW-0732">Signal</keyword>
<name>A0A7N4PM94_SARHA</name>
<reference evidence="5" key="3">
    <citation type="submission" date="2025-09" db="UniProtKB">
        <authorList>
            <consortium name="Ensembl"/>
        </authorList>
    </citation>
    <scope>IDENTIFICATION</scope>
</reference>
<dbReference type="GeneTree" id="ENSGT00940000154363"/>
<dbReference type="InterPro" id="IPR003598">
    <property type="entry name" value="Ig_sub2"/>
</dbReference>
<dbReference type="FunCoup" id="A0A7N4PM94">
    <property type="interactions" value="277"/>
</dbReference>
<dbReference type="InterPro" id="IPR036179">
    <property type="entry name" value="Ig-like_dom_sf"/>
</dbReference>